<dbReference type="InterPro" id="IPR006620">
    <property type="entry name" value="Pro_4_hyd_alph"/>
</dbReference>
<protein>
    <recommendedName>
        <fullName evidence="5">procollagen-proline 4-dioxygenase</fullName>
        <ecNumber evidence="5">1.14.11.2</ecNumber>
    </recommendedName>
</protein>
<dbReference type="SMART" id="SM00702">
    <property type="entry name" value="P4Hc"/>
    <property type="match status" value="3"/>
</dbReference>
<feature type="chain" id="PRO_5035162100" description="procollagen-proline 4-dioxygenase" evidence="14">
    <location>
        <begin position="23"/>
        <end position="1550"/>
    </location>
</feature>
<dbReference type="EMBL" id="CAKKLH010000283">
    <property type="protein sequence ID" value="CAH0108396.1"/>
    <property type="molecule type" value="Genomic_DNA"/>
</dbReference>
<feature type="coiled-coil region" evidence="13">
    <location>
        <begin position="538"/>
        <end position="579"/>
    </location>
</feature>
<dbReference type="GO" id="GO:0031418">
    <property type="term" value="F:L-ascorbic acid binding"/>
    <property type="evidence" value="ECO:0007669"/>
    <property type="project" value="UniProtKB-KW"/>
</dbReference>
<evidence type="ECO:0000256" key="12">
    <source>
        <dbReference type="ARBA" id="ARBA00023180"/>
    </source>
</evidence>
<dbReference type="InterPro" id="IPR005123">
    <property type="entry name" value="Oxoglu/Fe-dep_dioxygenase_dom"/>
</dbReference>
<dbReference type="Gene3D" id="1.25.40.10">
    <property type="entry name" value="Tetratricopeptide repeat domain"/>
    <property type="match status" value="3"/>
</dbReference>
<keyword evidence="8" id="KW-0847">Vitamin C</keyword>
<comment type="caution">
    <text evidence="16">The sequence shown here is derived from an EMBL/GenBank/DDBJ whole genome shotgun (WGS) entry which is preliminary data.</text>
</comment>
<dbReference type="GO" id="GO:0004656">
    <property type="term" value="F:procollagen-proline 4-dioxygenase activity"/>
    <property type="evidence" value="ECO:0007669"/>
    <property type="project" value="UniProtKB-EC"/>
</dbReference>
<comment type="subcellular location">
    <subcellularLocation>
        <location evidence="3">Endoplasmic reticulum lumen</location>
    </subcellularLocation>
</comment>
<dbReference type="EC" id="1.14.11.2" evidence="5"/>
<comment type="similarity">
    <text evidence="4">Belongs to the P4HA family.</text>
</comment>
<reference evidence="16" key="1">
    <citation type="submission" date="2021-11" db="EMBL/GenBank/DDBJ databases">
        <authorList>
            <person name="Schell T."/>
        </authorList>
    </citation>
    <scope>NUCLEOTIDE SEQUENCE</scope>
    <source>
        <strain evidence="16">M5</strain>
    </source>
</reference>
<evidence type="ECO:0000256" key="14">
    <source>
        <dbReference type="SAM" id="SignalP"/>
    </source>
</evidence>
<dbReference type="Gene3D" id="2.60.120.620">
    <property type="entry name" value="q2cbj1_9rhob like domain"/>
    <property type="match status" value="3"/>
</dbReference>
<dbReference type="SUPFAM" id="SSF48452">
    <property type="entry name" value="TPR-like"/>
    <property type="match status" value="3"/>
</dbReference>
<feature type="coiled-coil region" evidence="13">
    <location>
        <begin position="49"/>
        <end position="83"/>
    </location>
</feature>
<dbReference type="InterPro" id="IPR059068">
    <property type="entry name" value="TPR_P4H"/>
</dbReference>
<evidence type="ECO:0000256" key="5">
    <source>
        <dbReference type="ARBA" id="ARBA00012269"/>
    </source>
</evidence>
<dbReference type="InterPro" id="IPR011990">
    <property type="entry name" value="TPR-like_helical_dom_sf"/>
</dbReference>
<dbReference type="InterPro" id="IPR045054">
    <property type="entry name" value="P4HA-like"/>
</dbReference>
<dbReference type="InterPro" id="IPR013547">
    <property type="entry name" value="P4H_N"/>
</dbReference>
<dbReference type="PANTHER" id="PTHR10869">
    <property type="entry name" value="PROLYL 4-HYDROXYLASE ALPHA SUBUNIT"/>
    <property type="match status" value="1"/>
</dbReference>
<name>A0A8J2W7T8_9CRUS</name>
<evidence type="ECO:0000256" key="7">
    <source>
        <dbReference type="ARBA" id="ARBA00022824"/>
    </source>
</evidence>
<evidence type="ECO:0000256" key="3">
    <source>
        <dbReference type="ARBA" id="ARBA00004319"/>
    </source>
</evidence>
<keyword evidence="13" id="KW-0175">Coiled coil</keyword>
<feature type="signal peptide" evidence="14">
    <location>
        <begin position="1"/>
        <end position="22"/>
    </location>
</feature>
<keyword evidence="14" id="KW-0732">Signal</keyword>
<dbReference type="InterPro" id="IPR044862">
    <property type="entry name" value="Pro_4_hyd_alph_FE2OG_OXY"/>
</dbReference>
<keyword evidence="17" id="KW-1185">Reference proteome</keyword>
<evidence type="ECO:0000256" key="1">
    <source>
        <dbReference type="ARBA" id="ARBA00001961"/>
    </source>
</evidence>
<gene>
    <name evidence="16" type="ORF">DGAL_LOCUS11773</name>
</gene>
<evidence type="ECO:0000256" key="10">
    <source>
        <dbReference type="ARBA" id="ARBA00023002"/>
    </source>
</evidence>
<dbReference type="Gene3D" id="6.10.140.1460">
    <property type="match status" value="3"/>
</dbReference>
<dbReference type="GO" id="GO:0005506">
    <property type="term" value="F:iron ion binding"/>
    <property type="evidence" value="ECO:0007669"/>
    <property type="project" value="InterPro"/>
</dbReference>
<evidence type="ECO:0000256" key="4">
    <source>
        <dbReference type="ARBA" id="ARBA00006511"/>
    </source>
</evidence>
<accession>A0A8J2W7T8</accession>
<dbReference type="Pfam" id="PF08336">
    <property type="entry name" value="P4Ha_N"/>
    <property type="match status" value="3"/>
</dbReference>
<evidence type="ECO:0000259" key="15">
    <source>
        <dbReference type="PROSITE" id="PS51471"/>
    </source>
</evidence>
<dbReference type="FunFam" id="1.25.40.10:FF:000006">
    <property type="entry name" value="Prolyl 4-hydroxylase subunit alpha 2"/>
    <property type="match status" value="3"/>
</dbReference>
<proteinExistence type="inferred from homology"/>
<keyword evidence="9" id="KW-0223">Dioxygenase</keyword>
<evidence type="ECO:0000256" key="8">
    <source>
        <dbReference type="ARBA" id="ARBA00022896"/>
    </source>
</evidence>
<feature type="domain" description="Fe2OG dioxygenase" evidence="15">
    <location>
        <begin position="1420"/>
        <end position="1529"/>
    </location>
</feature>
<sequence length="1550" mass="177575">MRIIFMPVFALFLLLQPHTVSSELFTALADMEGLVSTELELARHLDNYIQDEETRLKQLRAFLEEYEQMYQEASADVSQYLANPVNAYLLVKRLTSDWKKVERVISRNAGSVYIKNITQHRSSLRFPSEEDLNGAAVALMRLQDTYKLDTHALAEGKILGRKSSRQLTADDCWELGRQSYNNGDHYHTVLWMAEALNKFEDESNKTVTRQDILGYLAFSTYKQGNVKEALHLTRELVKIVPYHQHALGNIKHYEKLLLQQGISQEPKETAGANNINVDHRFNATNLKLKRPNLTHGLRKDQWDNYEKLCRGEKLMDPKTEARLRCRYVTNNVPFFFIQPVKMEEAFLKPLLVIYHNVIYDEEINIVKKLAQPNFKRTTVTEKDTGRSVGVQYRISKAAFLKDSEHELILKMSRRVDAITGLDIAAFEDLQVCNYGIGGHYAPHYDYARNGEVHGHRDLQWGNRIATWLFYMSDVEGGGATVFPTIGVTLWPQKGSAAFWYNLHANGNGDEDTLHAACPVLAGSKWDLEGLVSTELELVRQLDTYIQEEENKLKTLRRHMEEYESMYQEASADVSKYLANPVNAYLLVKSLTSDWKKIERVMSQNIGSDFVKNITQHRSDLSFPSDEDLNGAAIALMRLQDTYQLDTHALANGNLLGKKYSRQLTAGDCWELGRQSYNNRDHYHTVLWMGEALNKYEDESNKTVAREDILEYLAFSTFKQGNVKEALLLTNELLQIVPFHQRALGNKRHYEDVLRKEGLLLPVGPLQEKSEDFDNMIMAKPFSTANLKLTKPNDFLVERGIYERLCRGEKLMDPKVESSLRCRYITNNVPYLFIQPIKMEEALLKPRIVIYHDVISDDEIDTVKKLAKPRFKRATIRNSKTGELEPANYRISKSAWLKSEEHDHIFKVTRRVGDITGLDMSTSEDLQVVNYGIGGHYEPHFDYARMSDVEAGGATVFTTTGATVWPKKGSAAFWYNLHPNGEGNELTRHAACPVLSGSKWGIPNSPCVLPFIYLHALLLVLKWNAVNGEIFSALADMEGLVSTEFELVKQLDNYIQEEEILRKKTLPCLSFARFLEEYENNYQEASEDVSKYLANPLNAYLLVKRLTSDWKKVEGVMTQNSGADFIKNITQHRDVIRLPSEEDLNGAAVALMKLQDTYKLDTHALANGNLLGKKYSRQLTAGDCWELGRQSYNNGDHYHTVLWMGEALNKLENESNKTVSREEILDYLAFSTFAEGNVKEALQLTNELLKIVPYHKRAISNKIHYEEVLHMSMSQPFKTANLKLKKPSGTFGISNDHWDIYEKLCRGEKLMDPKIEGRLRCRYVTNNEPFYFIQPLKMEEAFLKPLLVIYHDVISAEEIETIKKLAYPRFKRTTVKNIMTGKLETVKYRISKAAFLKNEEHNHVFKITRRVGAITGLDMRTAEDLQVCNYGIGGHYEPHFDYAKKNESIGFSKDSGWRNRIATWLFYMSDVEAGGATVFPALDVTLWPQKGSAAFWYNLHLNGEGNELTRHAACPVLSGSKWVSNKWIHEQNQEFCRPCGLTVDAETYSKY</sequence>
<dbReference type="OrthoDB" id="420380at2759"/>
<dbReference type="FunFam" id="2.60.120.620:FF:000001">
    <property type="entry name" value="Prolyl 4-hydroxylase subunit alpha 2"/>
    <property type="match status" value="3"/>
</dbReference>
<evidence type="ECO:0000313" key="17">
    <source>
        <dbReference type="Proteomes" id="UP000789390"/>
    </source>
</evidence>
<dbReference type="PROSITE" id="PS51471">
    <property type="entry name" value="FE2OG_OXY"/>
    <property type="match status" value="3"/>
</dbReference>
<evidence type="ECO:0000256" key="11">
    <source>
        <dbReference type="ARBA" id="ARBA00023004"/>
    </source>
</evidence>
<feature type="domain" description="Fe2OG dioxygenase" evidence="15">
    <location>
        <begin position="921"/>
        <end position="1008"/>
    </location>
</feature>
<comment type="cofactor">
    <cofactor evidence="1">
        <name>L-ascorbate</name>
        <dbReference type="ChEBI" id="CHEBI:38290"/>
    </cofactor>
</comment>
<evidence type="ECO:0000256" key="9">
    <source>
        <dbReference type="ARBA" id="ARBA00022964"/>
    </source>
</evidence>
<keyword evidence="6" id="KW-0479">Metal-binding</keyword>
<keyword evidence="10" id="KW-0560">Oxidoreductase</keyword>
<evidence type="ECO:0000256" key="6">
    <source>
        <dbReference type="ARBA" id="ARBA00022723"/>
    </source>
</evidence>
<evidence type="ECO:0000313" key="16">
    <source>
        <dbReference type="EMBL" id="CAH0108396.1"/>
    </source>
</evidence>
<keyword evidence="11" id="KW-0408">Iron</keyword>
<dbReference type="GO" id="GO:0005788">
    <property type="term" value="C:endoplasmic reticulum lumen"/>
    <property type="evidence" value="ECO:0007669"/>
    <property type="project" value="UniProtKB-SubCell"/>
</dbReference>
<dbReference type="Proteomes" id="UP000789390">
    <property type="component" value="Unassembled WGS sequence"/>
</dbReference>
<keyword evidence="12" id="KW-0325">Glycoprotein</keyword>
<keyword evidence="7" id="KW-0256">Endoplasmic reticulum</keyword>
<dbReference type="PANTHER" id="PTHR10869:SF244">
    <property type="entry name" value="PROLYL 4-HYDROXYLASE SUBUNIT ALPHA-2"/>
    <property type="match status" value="1"/>
</dbReference>
<organism evidence="16 17">
    <name type="scientific">Daphnia galeata</name>
    <dbReference type="NCBI Taxonomy" id="27404"/>
    <lineage>
        <taxon>Eukaryota</taxon>
        <taxon>Metazoa</taxon>
        <taxon>Ecdysozoa</taxon>
        <taxon>Arthropoda</taxon>
        <taxon>Crustacea</taxon>
        <taxon>Branchiopoda</taxon>
        <taxon>Diplostraca</taxon>
        <taxon>Cladocera</taxon>
        <taxon>Anomopoda</taxon>
        <taxon>Daphniidae</taxon>
        <taxon>Daphnia</taxon>
    </lineage>
</organism>
<dbReference type="Pfam" id="PF13640">
    <property type="entry name" value="2OG-FeII_Oxy_3"/>
    <property type="match status" value="2"/>
</dbReference>
<dbReference type="Pfam" id="PF23558">
    <property type="entry name" value="TPR_P4H"/>
    <property type="match status" value="3"/>
</dbReference>
<feature type="domain" description="Fe2OG dioxygenase" evidence="15">
    <location>
        <begin position="425"/>
        <end position="533"/>
    </location>
</feature>
<comment type="function">
    <text evidence="2">Catalyzes the post-translational formation of 4-hydroxyproline in -Xaa-Pro-Gly- sequences in collagens and other proteins.</text>
</comment>
<evidence type="ECO:0000256" key="2">
    <source>
        <dbReference type="ARBA" id="ARBA00002035"/>
    </source>
</evidence>
<evidence type="ECO:0000256" key="13">
    <source>
        <dbReference type="SAM" id="Coils"/>
    </source>
</evidence>